<evidence type="ECO:0000313" key="1">
    <source>
        <dbReference type="EMBL" id="WXA96022.1"/>
    </source>
</evidence>
<gene>
    <name evidence="1" type="ORF">LZC95_04110</name>
</gene>
<organism evidence="1 2">
    <name type="scientific">Pendulispora brunnea</name>
    <dbReference type="NCBI Taxonomy" id="2905690"/>
    <lineage>
        <taxon>Bacteria</taxon>
        <taxon>Pseudomonadati</taxon>
        <taxon>Myxococcota</taxon>
        <taxon>Myxococcia</taxon>
        <taxon>Myxococcales</taxon>
        <taxon>Sorangiineae</taxon>
        <taxon>Pendulisporaceae</taxon>
        <taxon>Pendulispora</taxon>
    </lineage>
</organism>
<reference evidence="1 2" key="1">
    <citation type="submission" date="2021-12" db="EMBL/GenBank/DDBJ databases">
        <title>Discovery of the Pendulisporaceae a myxobacterial family with distinct sporulation behavior and unique specialized metabolism.</title>
        <authorList>
            <person name="Garcia R."/>
            <person name="Popoff A."/>
            <person name="Bader C.D."/>
            <person name="Loehr J."/>
            <person name="Walesch S."/>
            <person name="Walt C."/>
            <person name="Boldt J."/>
            <person name="Bunk B."/>
            <person name="Haeckl F.J.F.P.J."/>
            <person name="Gunesch A.P."/>
            <person name="Birkelbach J."/>
            <person name="Nuebel U."/>
            <person name="Pietschmann T."/>
            <person name="Bach T."/>
            <person name="Mueller R."/>
        </authorList>
    </citation>
    <scope>NUCLEOTIDE SEQUENCE [LARGE SCALE GENOMIC DNA]</scope>
    <source>
        <strain evidence="1 2">MSr12523</strain>
    </source>
</reference>
<dbReference type="RefSeq" id="WP_394846635.1">
    <property type="nucleotide sequence ID" value="NZ_CP089982.1"/>
</dbReference>
<dbReference type="Proteomes" id="UP001379533">
    <property type="component" value="Chromosome"/>
</dbReference>
<sequence>MAKVDLGTIAETLFVDFMAPLVLGGEMKPNRPIGGRAALTLGLDRTVTDVDRRAHVQLARIRTARRLAPLDRLPDALPDEWALAACLHDLVQSTHHALDGLFRGRATVKLRTIALETLNRIPKPRTVADALSRHTWFARMFEIARLDTTVSWWVGSRSFFGSTPPPRLMTWPDLRRVQVKKAQTFLTDLPIHGEDETNTRRAQKTAFEQALSVFLHHTPLTDLATLNRSAPTFAWSRETLALTAARAGRTLVGRALRPLPESVVNAALGRATRALLAAGAGPQTRVAATLLADFALANAQKAVLRGQSAPPVSSFEAPDETFARVAGAVVARQELAHSAAFSPSERAALDAYLQPVCESALGRDLAASLAG</sequence>
<evidence type="ECO:0000313" key="2">
    <source>
        <dbReference type="Proteomes" id="UP001379533"/>
    </source>
</evidence>
<proteinExistence type="predicted"/>
<dbReference type="EMBL" id="CP089982">
    <property type="protein sequence ID" value="WXA96022.1"/>
    <property type="molecule type" value="Genomic_DNA"/>
</dbReference>
<name>A0ABZ2KES2_9BACT</name>
<accession>A0ABZ2KES2</accession>
<keyword evidence="2" id="KW-1185">Reference proteome</keyword>
<protein>
    <submittedName>
        <fullName evidence="1">Uncharacterized protein</fullName>
    </submittedName>
</protein>